<dbReference type="InterPro" id="IPR025419">
    <property type="entry name" value="DUF4142"/>
</dbReference>
<evidence type="ECO:0000313" key="4">
    <source>
        <dbReference type="Proteomes" id="UP000061382"/>
    </source>
</evidence>
<evidence type="ECO:0000313" key="3">
    <source>
        <dbReference type="EMBL" id="ALJ01278.1"/>
    </source>
</evidence>
<gene>
    <name evidence="3" type="ORF">DC20_06760</name>
</gene>
<proteinExistence type="predicted"/>
<dbReference type="PANTHER" id="PTHR38593">
    <property type="entry name" value="BLR2558 PROTEIN"/>
    <property type="match status" value="1"/>
</dbReference>
<dbReference type="KEGG" id="rti:DC20_06760"/>
<feature type="domain" description="DUF4142" evidence="2">
    <location>
        <begin position="31"/>
        <end position="163"/>
    </location>
</feature>
<dbReference type="STRING" id="512763.DC20_06760"/>
<dbReference type="InterPro" id="IPR012347">
    <property type="entry name" value="Ferritin-like"/>
</dbReference>
<dbReference type="Gene3D" id="1.20.1260.10">
    <property type="match status" value="1"/>
</dbReference>
<protein>
    <recommendedName>
        <fullName evidence="2">DUF4142 domain-containing protein</fullName>
    </recommendedName>
</protein>
<dbReference type="EMBL" id="CP012643">
    <property type="protein sequence ID" value="ALJ01278.1"/>
    <property type="molecule type" value="Genomic_DNA"/>
</dbReference>
<reference evidence="3 4" key="1">
    <citation type="submission" date="2015-08" db="EMBL/GenBank/DDBJ databases">
        <title>Complete genome sequence of Rufibacter tibetensis strain 1351t, a radiation-resistant bacterium from tibet plateau.</title>
        <authorList>
            <person name="Dai J."/>
        </authorList>
    </citation>
    <scope>NUCLEOTIDE SEQUENCE [LARGE SCALE GENOMIC DNA]</scope>
    <source>
        <strain evidence="3 4">1351</strain>
    </source>
</reference>
<dbReference type="PATRIC" id="fig|512763.3.peg.1495"/>
<feature type="region of interest" description="Disordered" evidence="1">
    <location>
        <begin position="1"/>
        <end position="23"/>
    </location>
</feature>
<keyword evidence="4" id="KW-1185">Reference proteome</keyword>
<evidence type="ECO:0000259" key="2">
    <source>
        <dbReference type="Pfam" id="PF13628"/>
    </source>
</evidence>
<dbReference type="Proteomes" id="UP000061382">
    <property type="component" value="Chromosome"/>
</dbReference>
<organism evidence="3 4">
    <name type="scientific">Rufibacter tibetensis</name>
    <dbReference type="NCBI Taxonomy" id="512763"/>
    <lineage>
        <taxon>Bacteria</taxon>
        <taxon>Pseudomonadati</taxon>
        <taxon>Bacteroidota</taxon>
        <taxon>Cytophagia</taxon>
        <taxon>Cytophagales</taxon>
        <taxon>Hymenobacteraceae</taxon>
        <taxon>Rufibacter</taxon>
    </lineage>
</organism>
<evidence type="ECO:0000256" key="1">
    <source>
        <dbReference type="SAM" id="MobiDB-lite"/>
    </source>
</evidence>
<sequence>MGVAEVNNNATFDNPATGAKSDSMTANQNLDHLFMMNAASSGMMEVAAGKLAVTKGKNAGVKKYGQMMVTDHTKSNTELQALAKAKGVTLPTTLMPVHQQHLDMLSKLADLEFDKTYMQHMVEAHEMDIKLFDQEAKTGKDAEIKAFAAKNLPILQAHRKAAQPIFEEVGRDRPQAISR</sequence>
<accession>A0A0P0D2E9</accession>
<dbReference type="AlphaFoldDB" id="A0A0P0D2E9"/>
<dbReference type="PANTHER" id="PTHR38593:SF1">
    <property type="entry name" value="BLR2558 PROTEIN"/>
    <property type="match status" value="1"/>
</dbReference>
<dbReference type="Pfam" id="PF13628">
    <property type="entry name" value="DUF4142"/>
    <property type="match status" value="1"/>
</dbReference>
<name>A0A0P0D2E9_9BACT</name>